<gene>
    <name evidence="1" type="ORF">BRLA_c042710</name>
</gene>
<dbReference type="AlphaFoldDB" id="A0A075RAW0"/>
<evidence type="ECO:0000313" key="1">
    <source>
        <dbReference type="EMBL" id="AIG28546.1"/>
    </source>
</evidence>
<dbReference type="RefSeq" id="WP_003334429.1">
    <property type="nucleotide sequence ID" value="NZ_CP007806.1"/>
</dbReference>
<name>A0A075RAW0_BRELA</name>
<organism evidence="1 2">
    <name type="scientific">Brevibacillus laterosporus LMG 15441</name>
    <dbReference type="NCBI Taxonomy" id="1042163"/>
    <lineage>
        <taxon>Bacteria</taxon>
        <taxon>Bacillati</taxon>
        <taxon>Bacillota</taxon>
        <taxon>Bacilli</taxon>
        <taxon>Bacillales</taxon>
        <taxon>Paenibacillaceae</taxon>
        <taxon>Brevibacillus</taxon>
    </lineage>
</organism>
<dbReference type="Proteomes" id="UP000005850">
    <property type="component" value="Chromosome"/>
</dbReference>
<reference evidence="1 2" key="1">
    <citation type="journal article" date="2011" name="J. Bacteriol.">
        <title>Genome sequence of Brevibacillus laterosporus LMG 15441, a pathogen of invertebrates.</title>
        <authorList>
            <person name="Djukic M."/>
            <person name="Poehlein A."/>
            <person name="Thurmer A."/>
            <person name="Daniel R."/>
        </authorList>
    </citation>
    <scope>NUCLEOTIDE SEQUENCE [LARGE SCALE GENOMIC DNA]</scope>
    <source>
        <strain evidence="1 2">LMG 15441</strain>
    </source>
</reference>
<dbReference type="EMBL" id="CP007806">
    <property type="protein sequence ID" value="AIG28546.1"/>
    <property type="molecule type" value="Genomic_DNA"/>
</dbReference>
<dbReference type="HOGENOM" id="CLU_753717_0_0_9"/>
<dbReference type="eggNOG" id="ENOG5030CSW">
    <property type="taxonomic scope" value="Bacteria"/>
</dbReference>
<protein>
    <submittedName>
        <fullName evidence="1">Uncharacterized protein</fullName>
    </submittedName>
</protein>
<keyword evidence="2" id="KW-1185">Reference proteome</keyword>
<dbReference type="KEGG" id="blr:BRLA_c042710"/>
<sequence length="367" mass="41197">MTEWRAFEENALYPDCHARYYFYPFVVDPDVEIIIEGEYPCSRYMSYTVYGYNLQVIATAFDQMLIPNDGCVNTFEPYANWQATNRSYTLKLQFIPPPQYVCPFVPGVGNNIFFVGALPNGQPNSWGILVYRIYVASEGGDEAGGALPKITYRRIRDGKRLRIKNSKPFDMKAILQQSNQACCMPSNPIANRTGALPPNTNGLTWTRPSYKQNLVLLGNPQGGYIYAPLYSSPTQYLCLRWKAPTFPDTYHNQPITGLENMRYWSMSFVSKVGTATICTVADYQTVLDEQGFATLVVGFGAPRPAFAIPEHGYTWIDLGNQPVKGVIYRNMVVSACFTCTAVNIPFGQQVSMQMGEYLPVGQYISGN</sequence>
<evidence type="ECO:0000313" key="2">
    <source>
        <dbReference type="Proteomes" id="UP000005850"/>
    </source>
</evidence>
<accession>A0A075RAW0</accession>
<proteinExistence type="predicted"/>
<dbReference type="STRING" id="1042163.BRLA_c042710"/>